<dbReference type="EMBL" id="JASSZA010000004">
    <property type="protein sequence ID" value="KAK2113168.1"/>
    <property type="molecule type" value="Genomic_DNA"/>
</dbReference>
<feature type="non-terminal residue" evidence="2">
    <location>
        <position position="55"/>
    </location>
</feature>
<protein>
    <submittedName>
        <fullName evidence="2">Uncharacterized protein</fullName>
    </submittedName>
</protein>
<proteinExistence type="predicted"/>
<evidence type="ECO:0000313" key="3">
    <source>
        <dbReference type="Proteomes" id="UP001266305"/>
    </source>
</evidence>
<keyword evidence="3" id="KW-1185">Reference proteome</keyword>
<name>A0ABQ9VX81_SAGOE</name>
<sequence>GSEHYVSPAWRAPARRGLGGSGWGRGLRRPPHPPCIKAGARGAGALSPSVPERLP</sequence>
<feature type="region of interest" description="Disordered" evidence="1">
    <location>
        <begin position="1"/>
        <end position="55"/>
    </location>
</feature>
<reference evidence="2 3" key="1">
    <citation type="submission" date="2023-05" db="EMBL/GenBank/DDBJ databases">
        <title>B98-5 Cell Line De Novo Hybrid Assembly: An Optical Mapping Approach.</title>
        <authorList>
            <person name="Kananen K."/>
            <person name="Auerbach J.A."/>
            <person name="Kautto E."/>
            <person name="Blachly J.S."/>
        </authorList>
    </citation>
    <scope>NUCLEOTIDE SEQUENCE [LARGE SCALE GENOMIC DNA]</scope>
    <source>
        <strain evidence="2">B95-8</strain>
        <tissue evidence="2">Cell line</tissue>
    </source>
</reference>
<organism evidence="2 3">
    <name type="scientific">Saguinus oedipus</name>
    <name type="common">Cotton-top tamarin</name>
    <name type="synonym">Oedipomidas oedipus</name>
    <dbReference type="NCBI Taxonomy" id="9490"/>
    <lineage>
        <taxon>Eukaryota</taxon>
        <taxon>Metazoa</taxon>
        <taxon>Chordata</taxon>
        <taxon>Craniata</taxon>
        <taxon>Vertebrata</taxon>
        <taxon>Euteleostomi</taxon>
        <taxon>Mammalia</taxon>
        <taxon>Eutheria</taxon>
        <taxon>Euarchontoglires</taxon>
        <taxon>Primates</taxon>
        <taxon>Haplorrhini</taxon>
        <taxon>Platyrrhini</taxon>
        <taxon>Cebidae</taxon>
        <taxon>Callitrichinae</taxon>
        <taxon>Saguinus</taxon>
    </lineage>
</organism>
<evidence type="ECO:0000256" key="1">
    <source>
        <dbReference type="SAM" id="MobiDB-lite"/>
    </source>
</evidence>
<accession>A0ABQ9VX81</accession>
<evidence type="ECO:0000313" key="2">
    <source>
        <dbReference type="EMBL" id="KAK2113168.1"/>
    </source>
</evidence>
<feature type="non-terminal residue" evidence="2">
    <location>
        <position position="1"/>
    </location>
</feature>
<gene>
    <name evidence="2" type="ORF">P7K49_007434</name>
</gene>
<comment type="caution">
    <text evidence="2">The sequence shown here is derived from an EMBL/GenBank/DDBJ whole genome shotgun (WGS) entry which is preliminary data.</text>
</comment>
<dbReference type="Proteomes" id="UP001266305">
    <property type="component" value="Unassembled WGS sequence"/>
</dbReference>